<evidence type="ECO:0000313" key="3">
    <source>
        <dbReference type="Proteomes" id="UP000276834"/>
    </source>
</evidence>
<dbReference type="EMBL" id="QUSF01000044">
    <property type="protein sequence ID" value="RLV98188.1"/>
    <property type="molecule type" value="Genomic_DNA"/>
</dbReference>
<dbReference type="AlphaFoldDB" id="A0A3L8S835"/>
<gene>
    <name evidence="2" type="ORF">DV515_00011058</name>
</gene>
<evidence type="ECO:0000313" key="2">
    <source>
        <dbReference type="EMBL" id="RLV98188.1"/>
    </source>
</evidence>
<evidence type="ECO:0000256" key="1">
    <source>
        <dbReference type="SAM" id="MobiDB-lite"/>
    </source>
</evidence>
<protein>
    <submittedName>
        <fullName evidence="2">Uncharacterized protein</fullName>
    </submittedName>
</protein>
<sequence length="146" mass="15595">MAAAEAAEWPLMRRYEGAAQGLGVAADGWRVCLAHSFEELRQPYGAGDVPLRDVLRHVGLALRYGGGWREPGTHRDEGGRPAGDTALRWNHSVPRRPRPLGGTGDVPVYESGGSRKAPGWREPPSHRPEAPAVSSLPGAGAGSNWC</sequence>
<name>A0A3L8S835_CHLGU</name>
<keyword evidence="3" id="KW-1185">Reference proteome</keyword>
<dbReference type="Proteomes" id="UP000276834">
    <property type="component" value="Unassembled WGS sequence"/>
</dbReference>
<proteinExistence type="predicted"/>
<reference evidence="2 3" key="1">
    <citation type="journal article" date="2018" name="Proc. R. Soc. B">
        <title>A non-coding region near Follistatin controls head colour polymorphism in the Gouldian finch.</title>
        <authorList>
            <person name="Toomey M.B."/>
            <person name="Marques C.I."/>
            <person name="Andrade P."/>
            <person name="Araujo P.M."/>
            <person name="Sabatino S."/>
            <person name="Gazda M.A."/>
            <person name="Afonso S."/>
            <person name="Lopes R.J."/>
            <person name="Corbo J.C."/>
            <person name="Carneiro M."/>
        </authorList>
    </citation>
    <scope>NUCLEOTIDE SEQUENCE [LARGE SCALE GENOMIC DNA]</scope>
    <source>
        <strain evidence="2">Red01</strain>
        <tissue evidence="2">Muscle</tissue>
    </source>
</reference>
<feature type="region of interest" description="Disordered" evidence="1">
    <location>
        <begin position="66"/>
        <end position="146"/>
    </location>
</feature>
<accession>A0A3L8S835</accession>
<comment type="caution">
    <text evidence="2">The sequence shown here is derived from an EMBL/GenBank/DDBJ whole genome shotgun (WGS) entry which is preliminary data.</text>
</comment>
<organism evidence="2 3">
    <name type="scientific">Chloebia gouldiae</name>
    <name type="common">Gouldian finch</name>
    <name type="synonym">Erythrura gouldiae</name>
    <dbReference type="NCBI Taxonomy" id="44316"/>
    <lineage>
        <taxon>Eukaryota</taxon>
        <taxon>Metazoa</taxon>
        <taxon>Chordata</taxon>
        <taxon>Craniata</taxon>
        <taxon>Vertebrata</taxon>
        <taxon>Euteleostomi</taxon>
        <taxon>Archelosauria</taxon>
        <taxon>Archosauria</taxon>
        <taxon>Dinosauria</taxon>
        <taxon>Saurischia</taxon>
        <taxon>Theropoda</taxon>
        <taxon>Coelurosauria</taxon>
        <taxon>Aves</taxon>
        <taxon>Neognathae</taxon>
        <taxon>Neoaves</taxon>
        <taxon>Telluraves</taxon>
        <taxon>Australaves</taxon>
        <taxon>Passeriformes</taxon>
        <taxon>Passeroidea</taxon>
        <taxon>Passeridae</taxon>
        <taxon>Chloebia</taxon>
    </lineage>
</organism>